<dbReference type="InterPro" id="IPR036249">
    <property type="entry name" value="Thioredoxin-like_sf"/>
</dbReference>
<proteinExistence type="predicted"/>
<keyword evidence="2" id="KW-0201">Cytochrome c-type biogenesis</keyword>
<reference evidence="8" key="1">
    <citation type="journal article" date="2019" name="Int. J. Syst. Evol. Microbiol.">
        <title>The Global Catalogue of Microorganisms (GCM) 10K type strain sequencing project: providing services to taxonomists for standard genome sequencing and annotation.</title>
        <authorList>
            <consortium name="The Broad Institute Genomics Platform"/>
            <consortium name="The Broad Institute Genome Sequencing Center for Infectious Disease"/>
            <person name="Wu L."/>
            <person name="Ma J."/>
        </authorList>
    </citation>
    <scope>NUCLEOTIDE SEQUENCE [LARGE SCALE GENOMIC DNA]</scope>
    <source>
        <strain evidence="8">CCM 7526</strain>
    </source>
</reference>
<evidence type="ECO:0000256" key="3">
    <source>
        <dbReference type="ARBA" id="ARBA00022968"/>
    </source>
</evidence>
<comment type="caution">
    <text evidence="7">The sequence shown here is derived from an EMBL/GenBank/DDBJ whole genome shotgun (WGS) entry which is preliminary data.</text>
</comment>
<keyword evidence="8" id="KW-1185">Reference proteome</keyword>
<keyword evidence="5" id="KW-0676">Redox-active center</keyword>
<dbReference type="InterPro" id="IPR000866">
    <property type="entry name" value="AhpC/TSA"/>
</dbReference>
<keyword evidence="4" id="KW-1015">Disulfide bond</keyword>
<dbReference type="EMBL" id="JBHTMK010000051">
    <property type="protein sequence ID" value="MFD1371239.1"/>
    <property type="molecule type" value="Genomic_DNA"/>
</dbReference>
<dbReference type="RefSeq" id="WP_317789735.1">
    <property type="nucleotide sequence ID" value="NZ_AP028461.1"/>
</dbReference>
<dbReference type="CDD" id="cd02966">
    <property type="entry name" value="TlpA_like_family"/>
    <property type="match status" value="1"/>
</dbReference>
<organism evidence="7 8">
    <name type="scientific">Actinoplanes sichuanensis</name>
    <dbReference type="NCBI Taxonomy" id="512349"/>
    <lineage>
        <taxon>Bacteria</taxon>
        <taxon>Bacillati</taxon>
        <taxon>Actinomycetota</taxon>
        <taxon>Actinomycetes</taxon>
        <taxon>Micromonosporales</taxon>
        <taxon>Micromonosporaceae</taxon>
        <taxon>Actinoplanes</taxon>
    </lineage>
</organism>
<evidence type="ECO:0000259" key="6">
    <source>
        <dbReference type="PROSITE" id="PS51352"/>
    </source>
</evidence>
<keyword evidence="3" id="KW-0735">Signal-anchor</keyword>
<feature type="domain" description="Thioredoxin" evidence="6">
    <location>
        <begin position="69"/>
        <end position="205"/>
    </location>
</feature>
<evidence type="ECO:0000256" key="1">
    <source>
        <dbReference type="ARBA" id="ARBA00004196"/>
    </source>
</evidence>
<dbReference type="PROSITE" id="PS51352">
    <property type="entry name" value="THIOREDOXIN_2"/>
    <property type="match status" value="1"/>
</dbReference>
<evidence type="ECO:0000313" key="8">
    <source>
        <dbReference type="Proteomes" id="UP001597183"/>
    </source>
</evidence>
<dbReference type="Pfam" id="PF00578">
    <property type="entry name" value="AhpC-TSA"/>
    <property type="match status" value="1"/>
</dbReference>
<dbReference type="PANTHER" id="PTHR42852:SF6">
    <property type="entry name" value="THIOL:DISULFIDE INTERCHANGE PROTEIN DSBE"/>
    <property type="match status" value="1"/>
</dbReference>
<comment type="subcellular location">
    <subcellularLocation>
        <location evidence="1">Cell envelope</location>
    </subcellularLocation>
</comment>
<dbReference type="Proteomes" id="UP001597183">
    <property type="component" value="Unassembled WGS sequence"/>
</dbReference>
<keyword evidence="3" id="KW-0812">Transmembrane</keyword>
<evidence type="ECO:0000256" key="2">
    <source>
        <dbReference type="ARBA" id="ARBA00022748"/>
    </source>
</evidence>
<evidence type="ECO:0000256" key="5">
    <source>
        <dbReference type="ARBA" id="ARBA00023284"/>
    </source>
</evidence>
<evidence type="ECO:0000313" key="7">
    <source>
        <dbReference type="EMBL" id="MFD1371239.1"/>
    </source>
</evidence>
<dbReference type="SUPFAM" id="SSF52833">
    <property type="entry name" value="Thioredoxin-like"/>
    <property type="match status" value="1"/>
</dbReference>
<sequence>MRGPVPAGLSRASRVPGLGRASRVRSGVPRLVGAAVLGLVAAFGLAGCTASVEEPEIPSPFATCDGLTGGAVPEIPDISLRCFTGGAEVRLRDLRGPAVINIWGSWCGPCREELPVMQGLADRADGRFTVIGVDTRDDRSRAADFATDRSVTFPTLFDPEQRFIGGLGVTMLPATVFINADGEMYVHRNAMDVDQLIEQVRKQFGVTVAR</sequence>
<dbReference type="PROSITE" id="PS00194">
    <property type="entry name" value="THIOREDOXIN_1"/>
    <property type="match status" value="1"/>
</dbReference>
<accession>A0ABW4AKH5</accession>
<dbReference type="InterPro" id="IPR017937">
    <property type="entry name" value="Thioredoxin_CS"/>
</dbReference>
<name>A0ABW4AKH5_9ACTN</name>
<evidence type="ECO:0000256" key="4">
    <source>
        <dbReference type="ARBA" id="ARBA00023157"/>
    </source>
</evidence>
<protein>
    <submittedName>
        <fullName evidence="7">TlpA family protein disulfide reductase</fullName>
    </submittedName>
</protein>
<dbReference type="InterPro" id="IPR013766">
    <property type="entry name" value="Thioredoxin_domain"/>
</dbReference>
<dbReference type="InterPro" id="IPR050553">
    <property type="entry name" value="Thioredoxin_ResA/DsbE_sf"/>
</dbReference>
<dbReference type="PANTHER" id="PTHR42852">
    <property type="entry name" value="THIOL:DISULFIDE INTERCHANGE PROTEIN DSBE"/>
    <property type="match status" value="1"/>
</dbReference>
<dbReference type="Gene3D" id="3.40.30.10">
    <property type="entry name" value="Glutaredoxin"/>
    <property type="match status" value="1"/>
</dbReference>
<gene>
    <name evidence="7" type="ORF">ACFQ5G_38425</name>
</gene>